<keyword evidence="2" id="KW-1185">Reference proteome</keyword>
<evidence type="ECO:0000313" key="1">
    <source>
        <dbReference type="EMBL" id="SHG46912.1"/>
    </source>
</evidence>
<organism evidence="1 2">
    <name type="scientific">Dysgonomonas macrotermitis</name>
    <dbReference type="NCBI Taxonomy" id="1346286"/>
    <lineage>
        <taxon>Bacteria</taxon>
        <taxon>Pseudomonadati</taxon>
        <taxon>Bacteroidota</taxon>
        <taxon>Bacteroidia</taxon>
        <taxon>Bacteroidales</taxon>
        <taxon>Dysgonomonadaceae</taxon>
        <taxon>Dysgonomonas</taxon>
    </lineage>
</organism>
<proteinExistence type="predicted"/>
<dbReference type="OrthoDB" id="1272218at2"/>
<protein>
    <submittedName>
        <fullName evidence="1">Uncharacterized protein</fullName>
    </submittedName>
</protein>
<dbReference type="EMBL" id="FQUC01000034">
    <property type="protein sequence ID" value="SHG46912.1"/>
    <property type="molecule type" value="Genomic_DNA"/>
</dbReference>
<name>A0A1M5K234_9BACT</name>
<dbReference type="STRING" id="1346286.SAMN05444362_1341"/>
<dbReference type="RefSeq" id="WP_062178801.1">
    <property type="nucleotide sequence ID" value="NZ_BBXL01000005.1"/>
</dbReference>
<sequence length="264" mass="28503">MKKAILFTLISIAYTTNSYSQIGIMTENPVTNSLVHIDAKSNNTQTGSNLNLDDVVIGQNGNVGLGTTAPQKKLHIVTGGTATTPNPQVRIEDGYQATNKVLMSDANGLARWSDYIPGYQAGVVGAGITHATTLTGTSQWSKTNMTITLDPGQWLIFYMISMTTNTVTVSDSNYRCWVQVSMGDNSTTATTDAISKNRFSNNAFVGKRTIINGWIAIDNKTTAAKTYVLYVGAVQNSMSGLNLLNVGEVNDGYSNIYAFRINMQ</sequence>
<dbReference type="Proteomes" id="UP000184480">
    <property type="component" value="Unassembled WGS sequence"/>
</dbReference>
<accession>A0A1M5K234</accession>
<reference evidence="2" key="1">
    <citation type="submission" date="2016-11" db="EMBL/GenBank/DDBJ databases">
        <authorList>
            <person name="Varghese N."/>
            <person name="Submissions S."/>
        </authorList>
    </citation>
    <scope>NUCLEOTIDE SEQUENCE [LARGE SCALE GENOMIC DNA]</scope>
    <source>
        <strain evidence="2">DSM 27370</strain>
    </source>
</reference>
<dbReference type="AlphaFoldDB" id="A0A1M5K234"/>
<evidence type="ECO:0000313" key="2">
    <source>
        <dbReference type="Proteomes" id="UP000184480"/>
    </source>
</evidence>
<gene>
    <name evidence="1" type="ORF">SAMN05444362_1341</name>
</gene>